<dbReference type="KEGG" id="bbe:BBR47_35900"/>
<dbReference type="Gene3D" id="3.40.50.300">
    <property type="entry name" value="P-loop containing nucleotide triphosphate hydrolases"/>
    <property type="match status" value="1"/>
</dbReference>
<dbReference type="InterPro" id="IPR027417">
    <property type="entry name" value="P-loop_NTPase"/>
</dbReference>
<dbReference type="AlphaFoldDB" id="C0ZFK8"/>
<keyword evidence="3" id="KW-1185">Reference proteome</keyword>
<evidence type="ECO:0000259" key="1">
    <source>
        <dbReference type="PROSITE" id="PS50837"/>
    </source>
</evidence>
<dbReference type="SUPFAM" id="SSF52540">
    <property type="entry name" value="P-loop containing nucleoside triphosphate hydrolases"/>
    <property type="match status" value="1"/>
</dbReference>
<dbReference type="eggNOG" id="COG5635">
    <property type="taxonomic scope" value="Bacteria"/>
</dbReference>
<dbReference type="Pfam" id="PF05729">
    <property type="entry name" value="NACHT"/>
    <property type="match status" value="1"/>
</dbReference>
<dbReference type="STRING" id="358681.BBR47_35900"/>
<proteinExistence type="predicted"/>
<organism evidence="2 3">
    <name type="scientific">Brevibacillus brevis (strain 47 / JCM 6285 / NBRC 100599)</name>
    <dbReference type="NCBI Taxonomy" id="358681"/>
    <lineage>
        <taxon>Bacteria</taxon>
        <taxon>Bacillati</taxon>
        <taxon>Bacillota</taxon>
        <taxon>Bacilli</taxon>
        <taxon>Bacillales</taxon>
        <taxon>Paenibacillaceae</taxon>
        <taxon>Brevibacillus</taxon>
    </lineage>
</organism>
<feature type="domain" description="NACHT" evidence="1">
    <location>
        <begin position="237"/>
        <end position="353"/>
    </location>
</feature>
<dbReference type="RefSeq" id="WP_015891864.1">
    <property type="nucleotide sequence ID" value="NC_012491.1"/>
</dbReference>
<dbReference type="PROSITE" id="PS50837">
    <property type="entry name" value="NACHT"/>
    <property type="match status" value="1"/>
</dbReference>
<dbReference type="InterPro" id="IPR007111">
    <property type="entry name" value="NACHT_NTPase"/>
</dbReference>
<evidence type="ECO:0000313" key="3">
    <source>
        <dbReference type="Proteomes" id="UP000001877"/>
    </source>
</evidence>
<accession>C0ZFK8</accession>
<name>C0ZFK8_BREBN</name>
<dbReference type="EMBL" id="AP008955">
    <property type="protein sequence ID" value="BAH44567.1"/>
    <property type="molecule type" value="Genomic_DNA"/>
</dbReference>
<dbReference type="HOGENOM" id="CLU_357046_0_0_9"/>
<dbReference type="Proteomes" id="UP000001877">
    <property type="component" value="Chromosome"/>
</dbReference>
<evidence type="ECO:0000313" key="2">
    <source>
        <dbReference type="EMBL" id="BAH44567.1"/>
    </source>
</evidence>
<gene>
    <name evidence="2" type="ordered locus">BBR47_35900</name>
</gene>
<reference evidence="2 3" key="1">
    <citation type="submission" date="2005-03" db="EMBL/GenBank/DDBJ databases">
        <title>Brevibacillus brevis strain 47, complete genome.</title>
        <authorList>
            <person name="Hosoyama A."/>
            <person name="Yamada R."/>
            <person name="Hongo Y."/>
            <person name="Terui Y."/>
            <person name="Ankai A."/>
            <person name="Masuyama W."/>
            <person name="Sekiguchi M."/>
            <person name="Takeda T."/>
            <person name="Asano K."/>
            <person name="Ohji S."/>
            <person name="Ichikawa N."/>
            <person name="Narita S."/>
            <person name="Aoki N."/>
            <person name="Miura H."/>
            <person name="Matsushita S."/>
            <person name="Sekigawa T."/>
            <person name="Yamagata H."/>
            <person name="Yoshikawa H."/>
            <person name="Udaka S."/>
            <person name="Tanikawa S."/>
            <person name="Fujita N."/>
        </authorList>
    </citation>
    <scope>NUCLEOTIDE SEQUENCE [LARGE SCALE GENOMIC DNA]</scope>
    <source>
        <strain evidence="3">47 / JCM 6285 / NBRC 100599</strain>
    </source>
</reference>
<sequence length="792" mass="93470">MEIVSSILLSITSNFIYDLAKSFKKVNKKSIEQTVSHSFEGLELELFNLDSGAFSTFLNLYSTRVIFVDYIKYNAFTKSSVASIDKKITKEKFLDKISNASLQYVEDISDKKLNKIDVKKYFKTILEILEKKLINDLPFELMVLHHQINKLLLNIEDRIIDTLKNKPIDIKEEDEETLKEYVEMLKEVHKKNHVYGIDRIDLAKFYILPELRVEVEKTSLRAIAKNVNWTNLFAFSNLVSVIGGPGYGKTLFLKYLTQNYTKLNIYGSEALLPIYCNLKDFSQKSLVERSYSIEDFLIDSMVSNTGIDCSKITKNFLKNYLASGKCLILFDALDEVETVERERISNVIVTFFKYSNKHNKVCLTTRDRGLIPDTPIVFSVCPVTIRQVNSYLNKMVSLGKFHKEDVPIFTSQCEGLIKSEFLTNFLMVALMVSIYKAERELPDTKIQLYEKCTEYIARRRELKDKKVRFNYSLFRTIIDNDATFEKLSELSKRNNKEVRRTQIVELLTEVYKKRYLDENKLLDAIEEFLDFCAERTDLYVQGSDESHYKFFHRSFFEYFYANLIVKEMTNEQLLDEFTHYGEDSEIFENCFSILRKNNYDRYIEFVDYIFDEVDKFISTGETDLIFLRIIYHAVVSLDEEYFEERFYTWCFSPFKLITRMQRFSSQESRAITNKVYARRNCEDDLIKYYSEELMLCALIDDLFEESYLTSVRLGFGYLIIAVSRKMSDEKMKMIKSELYELMTESVTKLLTKYDIEFDWRLELEEDISHDFDTVFKSCQKKYYKGLNLVLEK</sequence>
<protein>
    <recommendedName>
        <fullName evidence="1">NACHT domain-containing protein</fullName>
    </recommendedName>
</protein>